<dbReference type="EMBL" id="KI285038">
    <property type="protein sequence ID" value="ESA12337.1"/>
    <property type="molecule type" value="Genomic_DNA"/>
</dbReference>
<sequence>MVMGIIEDPYVKSRIFLPNRPNNNIAFDKLIIPIKSQQILLSNYNNEYRKFFTS</sequence>
<evidence type="ECO:0000313" key="1">
    <source>
        <dbReference type="EMBL" id="ESA12337.1"/>
    </source>
</evidence>
<dbReference type="AlphaFoldDB" id="U9TY23"/>
<protein>
    <submittedName>
        <fullName evidence="1">Uncharacterized protein</fullName>
    </submittedName>
</protein>
<accession>U9TY23</accession>
<reference evidence="1" key="1">
    <citation type="submission" date="2013-07" db="EMBL/GenBank/DDBJ databases">
        <title>The genome of an arbuscular mycorrhizal fungus provides insights into the evolution of the oldest plant symbiosis.</title>
        <authorList>
            <consortium name="DOE Joint Genome Institute"/>
            <person name="Tisserant E."/>
            <person name="Malbreil M."/>
            <person name="Kuo A."/>
            <person name="Kohler A."/>
            <person name="Symeonidi A."/>
            <person name="Balestrini R."/>
            <person name="Charron P."/>
            <person name="Duensing N."/>
            <person name="Frei-dit-Frey N."/>
            <person name="Gianinazzi-Pearson V."/>
            <person name="Gilbert B."/>
            <person name="Handa Y."/>
            <person name="Hijri M."/>
            <person name="Kaul R."/>
            <person name="Kawaguchi M."/>
            <person name="Krajinski F."/>
            <person name="Lammers P."/>
            <person name="Lapierre D."/>
            <person name="Masclaux F.G."/>
            <person name="Murat C."/>
            <person name="Morin E."/>
            <person name="Ndikumana S."/>
            <person name="Pagni M."/>
            <person name="Petitpierre D."/>
            <person name="Requena N."/>
            <person name="Rosikiewicz P."/>
            <person name="Riley R."/>
            <person name="Saito K."/>
            <person name="San Clemente H."/>
            <person name="Shapiro H."/>
            <person name="van Tuinen D."/>
            <person name="Becard G."/>
            <person name="Bonfante P."/>
            <person name="Paszkowski U."/>
            <person name="Shachar-Hill Y."/>
            <person name="Young J.P."/>
            <person name="Sanders I.R."/>
            <person name="Henrissat B."/>
            <person name="Rensing S.A."/>
            <person name="Grigoriev I.V."/>
            <person name="Corradi N."/>
            <person name="Roux C."/>
            <person name="Martin F."/>
        </authorList>
    </citation>
    <scope>NUCLEOTIDE SEQUENCE</scope>
    <source>
        <strain evidence="1">DAOM 197198</strain>
    </source>
</reference>
<dbReference type="HOGENOM" id="CLU_3051510_0_0_1"/>
<proteinExistence type="predicted"/>
<organism evidence="1">
    <name type="scientific">Rhizophagus irregularis (strain DAOM 181602 / DAOM 197198 / MUCL 43194)</name>
    <name type="common">Arbuscular mycorrhizal fungus</name>
    <name type="synonym">Glomus intraradices</name>
    <dbReference type="NCBI Taxonomy" id="747089"/>
    <lineage>
        <taxon>Eukaryota</taxon>
        <taxon>Fungi</taxon>
        <taxon>Fungi incertae sedis</taxon>
        <taxon>Mucoromycota</taxon>
        <taxon>Glomeromycotina</taxon>
        <taxon>Glomeromycetes</taxon>
        <taxon>Glomerales</taxon>
        <taxon>Glomeraceae</taxon>
        <taxon>Rhizophagus</taxon>
    </lineage>
</organism>
<name>U9TY23_RHIID</name>
<gene>
    <name evidence="1" type="ORF">GLOINDRAFT_3026</name>
</gene>